<sequence length="891" mass="98935">MDKTEYRLKLEEMTKRVEEQDFANALQIAESIDWRRVKSIRTLNMVADIYEVNRDYRGCKDILLLAYDRATIGKSILYRLTEISLKLGEVDDAVDFYTEYTEVAPNDNSRYILKYKIYKARRSPLADQIAILEEYKDREYTERWAYELAVLYNRAGDTQKAIETCDDLILWFSEGKYVLKAMELKMKYQPLSPSQKSLYEQEKLLYGRLEKRRTGSISVPGVKAPAGTAPAADISGNIPQAGAVKTPVSEYGRPEAGAASTAAFGAGGSETSDLARSGSFVRKNWAEERIQPRREEKVDSRAVLKKMERAGAAITKDVSADDAMEEAAATDVSMDDYSVTSHEFMGKTANLKEQLAKSIHDVFSGIRKTAPQVEDLKVAEEEAAQSAPEEDIGNIKVQELEPERVEAEVKPHPEAAKTIMSRPEEPEQEEQIKGQMSFADFDLDALLKETASSLSEGIAAGDFREKADAAVTGVKSRETEDIAPEEAEPQEQAGPAAAAEETEDSEAAEAVSDADTAEEAVSEEAAPEEAVASEAEEVIPEEKPEEKSEEEVFVAAEEIAAQAAGGENETAEETPAPGKPLYNEELEIPDPEPTPEERAQRTIPLNKIGQNTVPISIEEVLREETPEERRIRILNDAKPTRMSDEQRKIFTYFARIPGMDRQILEAVGHVYEHAGEHTSRRGNIAVMGAEGTGKTRLTHGLIVAMCQDLGLDAAKTARIKGSAMNGKDPAKIVAKMSGGFLVIENAGAMNQETVDKLNRAMEFRTDCMVLIIEDEKTNMRALLKQYPQFAEKFDTVISIPVFTNDELVTFARTYATENGCKMDEMGVLALYTLIGNNQSEEEPVTISRVKEMVDHAIAHARKGGRRRGKRGSGRDKNREKWTVLYEKDFEA</sequence>
<dbReference type="InterPro" id="IPR019734">
    <property type="entry name" value="TPR_rpt"/>
</dbReference>
<feature type="region of interest" description="Disordered" evidence="2">
    <location>
        <begin position="860"/>
        <end position="879"/>
    </location>
</feature>
<dbReference type="InterPro" id="IPR027417">
    <property type="entry name" value="P-loop_NTPase"/>
</dbReference>
<gene>
    <name evidence="3" type="ORF">K8V82_03670</name>
</gene>
<feature type="region of interest" description="Disordered" evidence="2">
    <location>
        <begin position="563"/>
        <end position="597"/>
    </location>
</feature>
<reference evidence="3" key="1">
    <citation type="journal article" date="2021" name="PeerJ">
        <title>Extensive microbial diversity within the chicken gut microbiome revealed by metagenomics and culture.</title>
        <authorList>
            <person name="Gilroy R."/>
            <person name="Ravi A."/>
            <person name="Getino M."/>
            <person name="Pursley I."/>
            <person name="Horton D.L."/>
            <person name="Alikhan N.F."/>
            <person name="Baker D."/>
            <person name="Gharbi K."/>
            <person name="Hall N."/>
            <person name="Watson M."/>
            <person name="Adriaenssens E.M."/>
            <person name="Foster-Nyarko E."/>
            <person name="Jarju S."/>
            <person name="Secka A."/>
            <person name="Antonio M."/>
            <person name="Oren A."/>
            <person name="Chaudhuri R.R."/>
            <person name="La Ragione R."/>
            <person name="Hildebrand F."/>
            <person name="Pallen M.J."/>
        </authorList>
    </citation>
    <scope>NUCLEOTIDE SEQUENCE</scope>
    <source>
        <strain evidence="3">ChiSjej5B23-16112</strain>
    </source>
</reference>
<dbReference type="Proteomes" id="UP000769156">
    <property type="component" value="Unassembled WGS sequence"/>
</dbReference>
<reference evidence="3" key="2">
    <citation type="submission" date="2021-09" db="EMBL/GenBank/DDBJ databases">
        <authorList>
            <person name="Gilroy R."/>
        </authorList>
    </citation>
    <scope>NUCLEOTIDE SEQUENCE</scope>
    <source>
        <strain evidence="3">ChiSjej5B23-16112</strain>
    </source>
</reference>
<dbReference type="SUPFAM" id="SSF48452">
    <property type="entry name" value="TPR-like"/>
    <property type="match status" value="1"/>
</dbReference>
<feature type="compositionally biased region" description="Low complexity" evidence="2">
    <location>
        <begin position="563"/>
        <end position="576"/>
    </location>
</feature>
<feature type="region of interest" description="Disordered" evidence="2">
    <location>
        <begin position="471"/>
        <end position="551"/>
    </location>
</feature>
<feature type="compositionally biased region" description="Basic residues" evidence="2">
    <location>
        <begin position="860"/>
        <end position="871"/>
    </location>
</feature>
<feature type="compositionally biased region" description="Basic and acidic residues" evidence="2">
    <location>
        <begin position="403"/>
        <end position="415"/>
    </location>
</feature>
<evidence type="ECO:0000256" key="2">
    <source>
        <dbReference type="SAM" id="MobiDB-lite"/>
    </source>
</evidence>
<dbReference type="PROSITE" id="PS50005">
    <property type="entry name" value="TPR"/>
    <property type="match status" value="1"/>
</dbReference>
<keyword evidence="1" id="KW-0802">TPR repeat</keyword>
<organism evidence="3 4">
    <name type="scientific">Lachnoclostridium phocaeense</name>
    <dbReference type="NCBI Taxonomy" id="1871021"/>
    <lineage>
        <taxon>Bacteria</taxon>
        <taxon>Bacillati</taxon>
        <taxon>Bacillota</taxon>
        <taxon>Clostridia</taxon>
        <taxon>Lachnospirales</taxon>
        <taxon>Lachnospiraceae</taxon>
    </lineage>
</organism>
<dbReference type="Gene3D" id="3.40.50.300">
    <property type="entry name" value="P-loop containing nucleotide triphosphate hydrolases"/>
    <property type="match status" value="1"/>
</dbReference>
<feature type="repeat" description="TPR" evidence="1">
    <location>
        <begin position="74"/>
        <end position="107"/>
    </location>
</feature>
<protein>
    <recommendedName>
        <fullName evidence="5">Stage V sporulation protein K</fullName>
    </recommendedName>
</protein>
<accession>A0A921HZS0</accession>
<dbReference type="AlphaFoldDB" id="A0A921HZS0"/>
<proteinExistence type="predicted"/>
<feature type="compositionally biased region" description="Acidic residues" evidence="2">
    <location>
        <begin position="584"/>
        <end position="594"/>
    </location>
</feature>
<comment type="caution">
    <text evidence="3">The sequence shown here is derived from an EMBL/GenBank/DDBJ whole genome shotgun (WGS) entry which is preliminary data.</text>
</comment>
<dbReference type="Gene3D" id="1.25.40.10">
    <property type="entry name" value="Tetratricopeptide repeat domain"/>
    <property type="match status" value="1"/>
</dbReference>
<dbReference type="SUPFAM" id="SSF52540">
    <property type="entry name" value="P-loop containing nucleoside triphosphate hydrolases"/>
    <property type="match status" value="1"/>
</dbReference>
<evidence type="ECO:0000256" key="1">
    <source>
        <dbReference type="PROSITE-ProRule" id="PRU00339"/>
    </source>
</evidence>
<evidence type="ECO:0000313" key="4">
    <source>
        <dbReference type="Proteomes" id="UP000769156"/>
    </source>
</evidence>
<dbReference type="InterPro" id="IPR011990">
    <property type="entry name" value="TPR-like_helical_dom_sf"/>
</dbReference>
<evidence type="ECO:0008006" key="5">
    <source>
        <dbReference type="Google" id="ProtNLM"/>
    </source>
</evidence>
<name>A0A921HZS0_9FIRM</name>
<feature type="region of interest" description="Disordered" evidence="2">
    <location>
        <begin position="403"/>
        <end position="431"/>
    </location>
</feature>
<feature type="compositionally biased region" description="Low complexity" evidence="2">
    <location>
        <begin position="490"/>
        <end position="499"/>
    </location>
</feature>
<evidence type="ECO:0000313" key="3">
    <source>
        <dbReference type="EMBL" id="HJF93871.1"/>
    </source>
</evidence>
<dbReference type="EMBL" id="DYVY01000060">
    <property type="protein sequence ID" value="HJF93871.1"/>
    <property type="molecule type" value="Genomic_DNA"/>
</dbReference>
<feature type="compositionally biased region" description="Acidic residues" evidence="2">
    <location>
        <begin position="515"/>
        <end position="527"/>
    </location>
</feature>